<reference evidence="1" key="2">
    <citation type="journal article" date="2015" name="Fish Shellfish Immunol.">
        <title>Early steps in the European eel (Anguilla anguilla)-Vibrio vulnificus interaction in the gills: Role of the RtxA13 toxin.</title>
        <authorList>
            <person name="Callol A."/>
            <person name="Pajuelo D."/>
            <person name="Ebbesson L."/>
            <person name="Teles M."/>
            <person name="MacKenzie S."/>
            <person name="Amaro C."/>
        </authorList>
    </citation>
    <scope>NUCLEOTIDE SEQUENCE</scope>
</reference>
<proteinExistence type="predicted"/>
<protein>
    <submittedName>
        <fullName evidence="1">Uncharacterized protein</fullName>
    </submittedName>
</protein>
<evidence type="ECO:0000313" key="1">
    <source>
        <dbReference type="EMBL" id="JAH13643.1"/>
    </source>
</evidence>
<accession>A0A0E9QC11</accession>
<organism evidence="1">
    <name type="scientific">Anguilla anguilla</name>
    <name type="common">European freshwater eel</name>
    <name type="synonym">Muraena anguilla</name>
    <dbReference type="NCBI Taxonomy" id="7936"/>
    <lineage>
        <taxon>Eukaryota</taxon>
        <taxon>Metazoa</taxon>
        <taxon>Chordata</taxon>
        <taxon>Craniata</taxon>
        <taxon>Vertebrata</taxon>
        <taxon>Euteleostomi</taxon>
        <taxon>Actinopterygii</taxon>
        <taxon>Neopterygii</taxon>
        <taxon>Teleostei</taxon>
        <taxon>Anguilliformes</taxon>
        <taxon>Anguillidae</taxon>
        <taxon>Anguilla</taxon>
    </lineage>
</organism>
<dbReference type="EMBL" id="GBXM01094934">
    <property type="protein sequence ID" value="JAH13643.1"/>
    <property type="molecule type" value="Transcribed_RNA"/>
</dbReference>
<dbReference type="AlphaFoldDB" id="A0A0E9QC11"/>
<name>A0A0E9QC11_ANGAN</name>
<reference evidence="1" key="1">
    <citation type="submission" date="2014-11" db="EMBL/GenBank/DDBJ databases">
        <authorList>
            <person name="Amaro Gonzalez C."/>
        </authorList>
    </citation>
    <scope>NUCLEOTIDE SEQUENCE</scope>
</reference>
<sequence length="43" mass="4988">MTPSPPRTQCTDIYDMRSLSRTALQHEQINTTNPVQLFQKPEL</sequence>